<feature type="region of interest" description="Disordered" evidence="1">
    <location>
        <begin position="47"/>
        <end position="68"/>
    </location>
</feature>
<feature type="compositionally biased region" description="Polar residues" evidence="1">
    <location>
        <begin position="49"/>
        <end position="59"/>
    </location>
</feature>
<proteinExistence type="predicted"/>
<dbReference type="AlphaFoldDB" id="A0A1D8NHT6"/>
<evidence type="ECO:0000313" key="2">
    <source>
        <dbReference type="EMBL" id="AOW05192.1"/>
    </source>
</evidence>
<gene>
    <name evidence="2" type="ORF">YALI1_E12159g</name>
</gene>
<dbReference type="VEuPathDB" id="FungiDB:YALI0_E09779g"/>
<accession>A0A1D8NHT6</accession>
<dbReference type="RefSeq" id="XP_068139059.1">
    <property type="nucleotide sequence ID" value="XM_068282958.1"/>
</dbReference>
<dbReference type="Proteomes" id="UP000182444">
    <property type="component" value="Chromosome 1E"/>
</dbReference>
<organism evidence="2 3">
    <name type="scientific">Yarrowia lipolytica</name>
    <name type="common">Candida lipolytica</name>
    <dbReference type="NCBI Taxonomy" id="4952"/>
    <lineage>
        <taxon>Eukaryota</taxon>
        <taxon>Fungi</taxon>
        <taxon>Dikarya</taxon>
        <taxon>Ascomycota</taxon>
        <taxon>Saccharomycotina</taxon>
        <taxon>Dipodascomycetes</taxon>
        <taxon>Dipodascales</taxon>
        <taxon>Dipodascales incertae sedis</taxon>
        <taxon>Yarrowia</taxon>
    </lineage>
</organism>
<name>A0A1D8NHT6_YARLL</name>
<evidence type="ECO:0000256" key="1">
    <source>
        <dbReference type="SAM" id="MobiDB-lite"/>
    </source>
</evidence>
<reference evidence="2 3" key="1">
    <citation type="journal article" date="2016" name="PLoS ONE">
        <title>Sequence Assembly of Yarrowia lipolytica Strain W29/CLIB89 Shows Transposable Element Diversity.</title>
        <authorList>
            <person name="Magnan C."/>
            <person name="Yu J."/>
            <person name="Chang I."/>
            <person name="Jahn E."/>
            <person name="Kanomata Y."/>
            <person name="Wu J."/>
            <person name="Zeller M."/>
            <person name="Oakes M."/>
            <person name="Baldi P."/>
            <person name="Sandmeyer S."/>
        </authorList>
    </citation>
    <scope>NUCLEOTIDE SEQUENCE [LARGE SCALE GENOMIC DNA]</scope>
    <source>
        <strain evidence="3">CLIB89(W29)</strain>
    </source>
</reference>
<evidence type="ECO:0000313" key="3">
    <source>
        <dbReference type="Proteomes" id="UP000182444"/>
    </source>
</evidence>
<dbReference type="EMBL" id="CP017557">
    <property type="protein sequence ID" value="AOW05192.1"/>
    <property type="molecule type" value="Genomic_DNA"/>
</dbReference>
<dbReference type="VEuPathDB" id="FungiDB:YALI1_E12159g"/>
<dbReference type="GeneID" id="94583569"/>
<protein>
    <submittedName>
        <fullName evidence="2">Uncharacterized protein</fullName>
    </submittedName>
</protein>
<sequence length="161" mass="18456">MDFGGDCERNATDRMIFKREFCLDFDGYHKSGLNMSLQSLFVELDSEKQSNPSTPTKQLHQNHEKQPIQAQSSIPLLLAKVSRNKLKTEFVSTIYWCINGSITGSNTGKRRCIIVDVVVLSETSRTYYYDPLDRPSHFHYFLFPPPSLPHPKMKITSACSY</sequence>